<evidence type="ECO:0000313" key="2">
    <source>
        <dbReference type="Proteomes" id="UP001233999"/>
    </source>
</evidence>
<sequence>YIHLFLTVYTIDRYAYLYWIISMENSHREKEKGVNKDKLELNKREDKAREDVVYIGKITKLKSSKMGQDTISRIRGKFLSIHFTFLMISQKFIIHFEKNITEMTIDNMHFSSVSAKKSDVCDQTAMEAIHRPITVTDSEDKILGILKTVDASLKVLIYCAIRKEYCIKNLMTLIQYTYYKEFQNLAKNPGIVPLAPIINPVTVILSS</sequence>
<accession>A0AAD7ZAK4</accession>
<comment type="caution">
    <text evidence="1">The sequence shown here is derived from an EMBL/GenBank/DDBJ whole genome shotgun (WGS) entry which is preliminary data.</text>
</comment>
<feature type="non-terminal residue" evidence="1">
    <location>
        <position position="207"/>
    </location>
</feature>
<protein>
    <submittedName>
        <fullName evidence="1">Uncharacterized protein</fullName>
    </submittedName>
</protein>
<dbReference type="Proteomes" id="UP001233999">
    <property type="component" value="Unassembled WGS sequence"/>
</dbReference>
<gene>
    <name evidence="1" type="ORF">L9F63_006614</name>
</gene>
<organism evidence="1 2">
    <name type="scientific">Diploptera punctata</name>
    <name type="common">Pacific beetle cockroach</name>
    <dbReference type="NCBI Taxonomy" id="6984"/>
    <lineage>
        <taxon>Eukaryota</taxon>
        <taxon>Metazoa</taxon>
        <taxon>Ecdysozoa</taxon>
        <taxon>Arthropoda</taxon>
        <taxon>Hexapoda</taxon>
        <taxon>Insecta</taxon>
        <taxon>Pterygota</taxon>
        <taxon>Neoptera</taxon>
        <taxon>Polyneoptera</taxon>
        <taxon>Dictyoptera</taxon>
        <taxon>Blattodea</taxon>
        <taxon>Blaberoidea</taxon>
        <taxon>Blaberidae</taxon>
        <taxon>Diplopterinae</taxon>
        <taxon>Diploptera</taxon>
    </lineage>
</organism>
<reference evidence="1" key="2">
    <citation type="submission" date="2023-05" db="EMBL/GenBank/DDBJ databases">
        <authorList>
            <person name="Fouks B."/>
        </authorList>
    </citation>
    <scope>NUCLEOTIDE SEQUENCE</scope>
    <source>
        <strain evidence="1">Stay&amp;Tobe</strain>
        <tissue evidence="1">Testes</tissue>
    </source>
</reference>
<reference evidence="1" key="1">
    <citation type="journal article" date="2023" name="IScience">
        <title>Live-bearing cockroach genome reveals convergent evolutionary mechanisms linked to viviparity in insects and beyond.</title>
        <authorList>
            <person name="Fouks B."/>
            <person name="Harrison M.C."/>
            <person name="Mikhailova A.A."/>
            <person name="Marchal E."/>
            <person name="English S."/>
            <person name="Carruthers M."/>
            <person name="Jennings E.C."/>
            <person name="Chiamaka E.L."/>
            <person name="Frigard R.A."/>
            <person name="Pippel M."/>
            <person name="Attardo G.M."/>
            <person name="Benoit J.B."/>
            <person name="Bornberg-Bauer E."/>
            <person name="Tobe S.S."/>
        </authorList>
    </citation>
    <scope>NUCLEOTIDE SEQUENCE</scope>
    <source>
        <strain evidence="1">Stay&amp;Tobe</strain>
    </source>
</reference>
<evidence type="ECO:0000313" key="1">
    <source>
        <dbReference type="EMBL" id="KAJ9576840.1"/>
    </source>
</evidence>
<feature type="non-terminal residue" evidence="1">
    <location>
        <position position="1"/>
    </location>
</feature>
<keyword evidence="2" id="KW-1185">Reference proteome</keyword>
<proteinExistence type="predicted"/>
<dbReference type="AlphaFoldDB" id="A0AAD7ZAK4"/>
<dbReference type="EMBL" id="JASPKZ010009390">
    <property type="protein sequence ID" value="KAJ9576840.1"/>
    <property type="molecule type" value="Genomic_DNA"/>
</dbReference>
<name>A0AAD7ZAK4_DIPPU</name>